<proteinExistence type="predicted"/>
<reference evidence="3 4" key="1">
    <citation type="submission" date="2018-06" db="EMBL/GenBank/DDBJ databases">
        <title>Complete Genomes of Monosporascus.</title>
        <authorList>
            <person name="Robinson A.J."/>
            <person name="Natvig D.O."/>
        </authorList>
    </citation>
    <scope>NUCLEOTIDE SEQUENCE [LARGE SCALE GENOMIC DNA]</scope>
    <source>
        <strain evidence="3 4">CBS 110550</strain>
    </source>
</reference>
<feature type="region of interest" description="Disordered" evidence="2">
    <location>
        <begin position="309"/>
        <end position="346"/>
    </location>
</feature>
<comment type="caution">
    <text evidence="3">The sequence shown here is derived from an EMBL/GenBank/DDBJ whole genome shotgun (WGS) entry which is preliminary data.</text>
</comment>
<gene>
    <name evidence="3" type="ORF">DL764_011047</name>
</gene>
<dbReference type="STRING" id="155417.A0A4Q4STU6"/>
<keyword evidence="4" id="KW-1185">Reference proteome</keyword>
<dbReference type="InterPro" id="IPR019183">
    <property type="entry name" value="NAA25_NatB_aux_su"/>
</dbReference>
<evidence type="ECO:0000256" key="1">
    <source>
        <dbReference type="SAM" id="Coils"/>
    </source>
</evidence>
<dbReference type="EMBL" id="QJNU01001603">
    <property type="protein sequence ID" value="RYO73881.1"/>
    <property type="molecule type" value="Genomic_DNA"/>
</dbReference>
<accession>A0A4Q4STU6</accession>
<feature type="coiled-coil region" evidence="1">
    <location>
        <begin position="387"/>
        <end position="414"/>
    </location>
</feature>
<evidence type="ECO:0000313" key="3">
    <source>
        <dbReference type="EMBL" id="RYO73881.1"/>
    </source>
</evidence>
<keyword evidence="1" id="KW-0175">Coiled coil</keyword>
<dbReference type="Pfam" id="PF09797">
    <property type="entry name" value="NatB_MDM20"/>
    <property type="match status" value="1"/>
</dbReference>
<organism evidence="3 4">
    <name type="scientific">Monosporascus ibericus</name>
    <dbReference type="NCBI Taxonomy" id="155417"/>
    <lineage>
        <taxon>Eukaryota</taxon>
        <taxon>Fungi</taxon>
        <taxon>Dikarya</taxon>
        <taxon>Ascomycota</taxon>
        <taxon>Pezizomycotina</taxon>
        <taxon>Sordariomycetes</taxon>
        <taxon>Xylariomycetidae</taxon>
        <taxon>Xylariales</taxon>
        <taxon>Xylariales incertae sedis</taxon>
        <taxon>Monosporascus</taxon>
    </lineage>
</organism>
<dbReference type="Proteomes" id="UP000293360">
    <property type="component" value="Unassembled WGS sequence"/>
</dbReference>
<feature type="compositionally biased region" description="Polar residues" evidence="2">
    <location>
        <begin position="331"/>
        <end position="341"/>
    </location>
</feature>
<name>A0A4Q4STU6_9PEZI</name>
<dbReference type="AlphaFoldDB" id="A0A4Q4STU6"/>
<evidence type="ECO:0000313" key="4">
    <source>
        <dbReference type="Proteomes" id="UP000293360"/>
    </source>
</evidence>
<evidence type="ECO:0000256" key="2">
    <source>
        <dbReference type="SAM" id="MobiDB-lite"/>
    </source>
</evidence>
<feature type="compositionally biased region" description="Basic and acidic residues" evidence="2">
    <location>
        <begin position="315"/>
        <end position="326"/>
    </location>
</feature>
<dbReference type="OrthoDB" id="1874341at2759"/>
<sequence length="1116" mass="124784">MHEMEPNHIAPWVVWPVLKRSCDAALQGAFEERNWPVVISLAKQRYKSTKDPYYLAIEVAGRSQCDNPSDQTAGRDAVLKLVADNSTLVKDVDALALYESSCYGAKLSYSETIGVLRSRLVKAKPKDWSSSSQCLMSCIYNSDWLHAQEITASMEKNFPAEKRCRIQNIFTTHMYSQTPACPVGSRELLAKLAKLRGDKEFESRGLSKTSDDHSAPLSLTASEAWLWIELQSGPQTPLTDKIAAFQKHALRLLGSGLNSTFVEILLVLEKQKAWGSVSQICGQVVDKAIDVSQREASLVEKKQAEILQQRRIQKKSSDKEQGEGDAGHAQSPASTSGQNLSDNKDSIAANDSEHAKHVAYKVVRGQRSDQDKAYLMLAMDPLVWNSLVNSASEKENYSQTLKQLRKSLDKLMKALVRSGEAKDIDQSRYDRVHLRILFLRDAQSAPEPEAASNTRVEHLLEYILKYHWSVACFEDVRKFVEALNHEELQMFIQKLGREALKEGEVSYNVDILSASFMYMLTHAKNKDGDKYKGLTLVAILLQIRFLVATSTRDSTVCKYCRSELDNSDCMSCFMSIVKAALENYNAGMRDDNLRYHILPKTNGDPLSDLAMVGSISLLKLARVGRSPGYTAGSPLHLADIQYILQAIIWLDSYLTAWPKNNPLRMLLLKLYLLIGCVSRAKSLWAQFDIKNAILDSLGPLFFDRISTIAPGLFGPGASIRRNPLRPFIDYYSKAIRSTIPKQTVEAFKGGNWHTIPSMYEFGEGLKKSCTLVMAVIEERRGLRFKAGHTLTSIADDPLVCNLNLNYELKDMTDYSYLPNFGGKDSMPTEVLVGQGPMLSSTRAHLSLLTERLVDLLDYAQPKDFKPSRQGHVLSLDREYVVETTEALRLQVQGLLAKREGLTGPEVHYYCIASMIAKLVSDFFQLYVSHKPTSESGASIDSSIKEVLAVLKEQTTDLLTVPTNYHSELRAFHGFVSMHAMGTLRESIFLVKLTAGYLTSTLDKMKASDKALANNNETTWAVGQLKNMSAAATASAAEIKSRIKTMKQLVEGGGWIDRLRDWAFTNHAQHDPQREDREMIAEALNVAVDDAAFERWAGTVVDSWQELMNGWSAVKIE</sequence>
<protein>
    <submittedName>
        <fullName evidence="3">Uncharacterized protein</fullName>
    </submittedName>
</protein>